<keyword evidence="2" id="KW-1185">Reference proteome</keyword>
<dbReference type="EMBL" id="LR699119">
    <property type="protein sequence ID" value="VVC76021.1"/>
    <property type="molecule type" value="Genomic_DNA"/>
</dbReference>
<dbReference type="KEGG" id="asip:AQUSIP_13220"/>
<name>A0A5E4PI51_9COXI</name>
<dbReference type="AlphaFoldDB" id="A0A5E4PI51"/>
<organism evidence="1 2">
    <name type="scientific">Aquicella siphonis</name>
    <dbReference type="NCBI Taxonomy" id="254247"/>
    <lineage>
        <taxon>Bacteria</taxon>
        <taxon>Pseudomonadati</taxon>
        <taxon>Pseudomonadota</taxon>
        <taxon>Gammaproteobacteria</taxon>
        <taxon>Legionellales</taxon>
        <taxon>Coxiellaceae</taxon>
        <taxon>Aquicella</taxon>
    </lineage>
</organism>
<evidence type="ECO:0000313" key="1">
    <source>
        <dbReference type="EMBL" id="VVC76021.1"/>
    </source>
</evidence>
<gene>
    <name evidence="1" type="ORF">AQUSIP_13220</name>
</gene>
<accession>A0A5E4PI51</accession>
<evidence type="ECO:0000313" key="2">
    <source>
        <dbReference type="Proteomes" id="UP000324194"/>
    </source>
</evidence>
<reference evidence="1 2" key="1">
    <citation type="submission" date="2019-08" db="EMBL/GenBank/DDBJ databases">
        <authorList>
            <person name="Guy L."/>
        </authorList>
    </citation>
    <scope>NUCLEOTIDE SEQUENCE [LARGE SCALE GENOMIC DNA]</scope>
    <source>
        <strain evidence="1 2">SGT-108</strain>
    </source>
</reference>
<dbReference type="Proteomes" id="UP000324194">
    <property type="component" value="Chromosome 1"/>
</dbReference>
<proteinExistence type="predicted"/>
<protein>
    <submittedName>
        <fullName evidence="1">Uncharacterized protein</fullName>
    </submittedName>
</protein>
<sequence>MSNKTPSNKYKEECGYCVGEFPRSQLYYNTKLKTLVCRDCYDELQKQETGSGRRKR</sequence>